<proteinExistence type="predicted"/>
<feature type="non-terminal residue" evidence="10">
    <location>
        <position position="762"/>
    </location>
</feature>
<dbReference type="PANTHER" id="PTHR24027:SF438">
    <property type="entry name" value="CADHERIN 23"/>
    <property type="match status" value="1"/>
</dbReference>
<organism evidence="10 11">
    <name type="scientific">Allacma fusca</name>
    <dbReference type="NCBI Taxonomy" id="39272"/>
    <lineage>
        <taxon>Eukaryota</taxon>
        <taxon>Metazoa</taxon>
        <taxon>Ecdysozoa</taxon>
        <taxon>Arthropoda</taxon>
        <taxon>Hexapoda</taxon>
        <taxon>Collembola</taxon>
        <taxon>Symphypleona</taxon>
        <taxon>Sminthuridae</taxon>
        <taxon>Allacma</taxon>
    </lineage>
</organism>
<evidence type="ECO:0000313" key="11">
    <source>
        <dbReference type="Proteomes" id="UP000708208"/>
    </source>
</evidence>
<dbReference type="InterPro" id="IPR002126">
    <property type="entry name" value="Cadherin-like_dom"/>
</dbReference>
<dbReference type="SMART" id="SM00112">
    <property type="entry name" value="CA"/>
    <property type="match status" value="6"/>
</dbReference>
<evidence type="ECO:0000259" key="9">
    <source>
        <dbReference type="PROSITE" id="PS50268"/>
    </source>
</evidence>
<comment type="subcellular location">
    <subcellularLocation>
        <location evidence="1">Membrane</location>
    </subcellularLocation>
</comment>
<evidence type="ECO:0000256" key="1">
    <source>
        <dbReference type="ARBA" id="ARBA00004370"/>
    </source>
</evidence>
<keyword evidence="2" id="KW-0812">Transmembrane</keyword>
<dbReference type="GO" id="GO:0060429">
    <property type="term" value="P:epithelium development"/>
    <property type="evidence" value="ECO:0007669"/>
    <property type="project" value="UniProtKB-ARBA"/>
</dbReference>
<dbReference type="PANTHER" id="PTHR24027">
    <property type="entry name" value="CADHERIN-23"/>
    <property type="match status" value="1"/>
</dbReference>
<evidence type="ECO:0000256" key="2">
    <source>
        <dbReference type="ARBA" id="ARBA00022692"/>
    </source>
</evidence>
<feature type="domain" description="Cadherin" evidence="9">
    <location>
        <begin position="656"/>
        <end position="760"/>
    </location>
</feature>
<dbReference type="AlphaFoldDB" id="A0A8J2JLJ5"/>
<keyword evidence="3" id="KW-0677">Repeat</keyword>
<comment type="caution">
    <text evidence="10">The sequence shown here is derived from an EMBL/GenBank/DDBJ whole genome shotgun (WGS) entry which is preliminary data.</text>
</comment>
<feature type="compositionally biased region" description="Basic and acidic residues" evidence="8">
    <location>
        <begin position="749"/>
        <end position="762"/>
    </location>
</feature>
<dbReference type="PROSITE" id="PS00232">
    <property type="entry name" value="CADHERIN_1"/>
    <property type="match status" value="1"/>
</dbReference>
<dbReference type="Pfam" id="PF00028">
    <property type="entry name" value="Cadherin"/>
    <property type="match status" value="4"/>
</dbReference>
<dbReference type="FunFam" id="2.60.40.60:FF:000020">
    <property type="entry name" value="Dachsous cadherin-related 1b"/>
    <property type="match status" value="1"/>
</dbReference>
<dbReference type="GO" id="GO:0045296">
    <property type="term" value="F:cadherin binding"/>
    <property type="evidence" value="ECO:0007669"/>
    <property type="project" value="TreeGrafter"/>
</dbReference>
<evidence type="ECO:0000256" key="3">
    <source>
        <dbReference type="ARBA" id="ARBA00022737"/>
    </source>
</evidence>
<feature type="non-terminal residue" evidence="10">
    <location>
        <position position="1"/>
    </location>
</feature>
<dbReference type="EMBL" id="CAJVCH010077743">
    <property type="protein sequence ID" value="CAG7721237.1"/>
    <property type="molecule type" value="Genomic_DNA"/>
</dbReference>
<dbReference type="GO" id="GO:0008013">
    <property type="term" value="F:beta-catenin binding"/>
    <property type="evidence" value="ECO:0007669"/>
    <property type="project" value="TreeGrafter"/>
</dbReference>
<evidence type="ECO:0000256" key="5">
    <source>
        <dbReference type="ARBA" id="ARBA00022989"/>
    </source>
</evidence>
<evidence type="ECO:0000256" key="8">
    <source>
        <dbReference type="SAM" id="MobiDB-lite"/>
    </source>
</evidence>
<feature type="domain" description="Cadherin" evidence="9">
    <location>
        <begin position="447"/>
        <end position="547"/>
    </location>
</feature>
<feature type="domain" description="Cadherin" evidence="9">
    <location>
        <begin position="80"/>
        <end position="192"/>
    </location>
</feature>
<dbReference type="Proteomes" id="UP000708208">
    <property type="component" value="Unassembled WGS sequence"/>
</dbReference>
<keyword evidence="6" id="KW-0472">Membrane</keyword>
<protein>
    <recommendedName>
        <fullName evidence="9">Cadherin domain-containing protein</fullName>
    </recommendedName>
</protein>
<dbReference type="GO" id="GO:0016342">
    <property type="term" value="C:catenin complex"/>
    <property type="evidence" value="ECO:0007669"/>
    <property type="project" value="TreeGrafter"/>
</dbReference>
<feature type="domain" description="Cadherin" evidence="9">
    <location>
        <begin position="193"/>
        <end position="319"/>
    </location>
</feature>
<accession>A0A8J2JLJ5</accession>
<feature type="region of interest" description="Disordered" evidence="8">
    <location>
        <begin position="734"/>
        <end position="762"/>
    </location>
</feature>
<evidence type="ECO:0000313" key="10">
    <source>
        <dbReference type="EMBL" id="CAG7721237.1"/>
    </source>
</evidence>
<name>A0A8J2JLJ5_9HEXA</name>
<dbReference type="InterPro" id="IPR039808">
    <property type="entry name" value="Cadherin"/>
</dbReference>
<dbReference type="CDD" id="cd11304">
    <property type="entry name" value="Cadherin_repeat"/>
    <property type="match status" value="6"/>
</dbReference>
<keyword evidence="11" id="KW-1185">Reference proteome</keyword>
<gene>
    <name evidence="10" type="ORF">AFUS01_LOCUS10464</name>
</gene>
<dbReference type="GO" id="GO:0016477">
    <property type="term" value="P:cell migration"/>
    <property type="evidence" value="ECO:0007669"/>
    <property type="project" value="TreeGrafter"/>
</dbReference>
<evidence type="ECO:0000256" key="4">
    <source>
        <dbReference type="ARBA" id="ARBA00022837"/>
    </source>
</evidence>
<dbReference type="GO" id="GO:0009653">
    <property type="term" value="P:anatomical structure morphogenesis"/>
    <property type="evidence" value="ECO:0007669"/>
    <property type="project" value="UniProtKB-ARBA"/>
</dbReference>
<evidence type="ECO:0000256" key="7">
    <source>
        <dbReference type="PROSITE-ProRule" id="PRU00043"/>
    </source>
</evidence>
<dbReference type="PROSITE" id="PS50268">
    <property type="entry name" value="CADHERIN_2"/>
    <property type="match status" value="6"/>
</dbReference>
<dbReference type="GO" id="GO:0005509">
    <property type="term" value="F:calcium ion binding"/>
    <property type="evidence" value="ECO:0007669"/>
    <property type="project" value="UniProtKB-UniRule"/>
</dbReference>
<evidence type="ECO:0000256" key="6">
    <source>
        <dbReference type="ARBA" id="ARBA00023136"/>
    </source>
</evidence>
<feature type="domain" description="Cadherin" evidence="9">
    <location>
        <begin position="550"/>
        <end position="655"/>
    </location>
</feature>
<sequence>LKGTDPENGELTYSISGEYFRVNRKTGDLTLIKALDREVEPSIDVIISLTDDGHGSEPSTVSLRREIVIEDRNDNPPHFNKRPYSFEVSERTKAGSTVFSDILITDDDWAQNAEISLTCAEDETPLACRTFSVSAEQVDEGKYVGIITLAVPLDFEKTSAYSLLLRATDGDNVVTAPVTITVLDIQDARPNFIGGPYIFNIRENSPMGTPVGNISVQDGDTGNPRDLQLKLIDEAGNNYFRLSNVRKDTFTGIFSAIVETAENNIDAEDEFIRENVGVYELILEAREYPLGPDDTEPTLVTRTAVAVVIEDDDDFLPTFTPAVFAEVFKVPYNPNEAFIFPNFIAGVEDMDVDPTHSKFQLRFAWTEPIPEGHIDPTDIFAFVTPYNQNPVIQSKGIITMEVLNISLLQPGTSFDLEIGAYQNEHLVSKINVPIEVARGPKSVPKFNNTVFRIRVSEDILEGDTITQISTVKPFPGMKYTLIGIGADRFEVEEATGVIKCGRKCVDFEKEKHHLFLVKAKAGDAVEDTVFAVLNIDVLETNDNFPIFEQTTGSTTNQIRRSIPDGTEKFDPPFIIRATDADLGDRISYSVQDYSMNNSGIYIDPETGELKLSKPLKWSESGEHKLVVNATDSSGKTTEQVVVLIVQAVSNLKPSFPYKVHKVEIPETTELNSQIFKAIAHDPDGQDAAIRYQIASQPEQDLFLVEEHSGIIRLNGQLDYEQKSRVYPIVIRAQDEGKPPETASATVEIHVTDENDEDPKFTK</sequence>
<feature type="domain" description="Cadherin" evidence="9">
    <location>
        <begin position="1"/>
        <end position="79"/>
    </location>
</feature>
<dbReference type="InterPro" id="IPR020894">
    <property type="entry name" value="Cadherin_CS"/>
</dbReference>
<dbReference type="GO" id="GO:0007156">
    <property type="term" value="P:homophilic cell adhesion via plasma membrane adhesion molecules"/>
    <property type="evidence" value="ECO:0007669"/>
    <property type="project" value="InterPro"/>
</dbReference>
<keyword evidence="5" id="KW-1133">Transmembrane helix</keyword>
<dbReference type="OrthoDB" id="6491773at2759"/>
<reference evidence="10" key="1">
    <citation type="submission" date="2021-06" db="EMBL/GenBank/DDBJ databases">
        <authorList>
            <person name="Hodson N. C."/>
            <person name="Mongue J. A."/>
            <person name="Jaron S. K."/>
        </authorList>
    </citation>
    <scope>NUCLEOTIDE SEQUENCE</scope>
</reference>
<keyword evidence="4 7" id="KW-0106">Calcium</keyword>